<evidence type="ECO:0000313" key="2">
    <source>
        <dbReference type="EMBL" id="QSS60431.1"/>
    </source>
</evidence>
<name>A0A8A1M354_AJECA</name>
<dbReference type="EMBL" id="CP069110">
    <property type="protein sequence ID" value="QSS60431.1"/>
    <property type="molecule type" value="Genomic_DNA"/>
</dbReference>
<evidence type="ECO:0000256" key="1">
    <source>
        <dbReference type="SAM" id="MobiDB-lite"/>
    </source>
</evidence>
<sequence>MAEYYSKEKSIHTSFKSLSINTEPTVKKKSHRKRSSPVAESWEDEPLSSSSSDENEDGITPPASASLRSPITTNTTSSTSNSTPSSRVETATHVPLLVSDLPSPACTTPSRHTGSPPRPRIPSMERRPEKQTAVASRMIAGALGIRAPKRTEEQRAYDRAMREKEAKQRERQRELEDSSRKEAEKARAAIWEE</sequence>
<proteinExistence type="predicted"/>
<organism evidence="2 3">
    <name type="scientific">Ajellomyces capsulatus</name>
    <name type="common">Darling's disease fungus</name>
    <name type="synonym">Histoplasma capsulatum</name>
    <dbReference type="NCBI Taxonomy" id="5037"/>
    <lineage>
        <taxon>Eukaryota</taxon>
        <taxon>Fungi</taxon>
        <taxon>Dikarya</taxon>
        <taxon>Ascomycota</taxon>
        <taxon>Pezizomycotina</taxon>
        <taxon>Eurotiomycetes</taxon>
        <taxon>Eurotiomycetidae</taxon>
        <taxon>Onygenales</taxon>
        <taxon>Ajellomycetaceae</taxon>
        <taxon>Histoplasma</taxon>
    </lineage>
</organism>
<feature type="compositionally biased region" description="Basic and acidic residues" evidence="1">
    <location>
        <begin position="1"/>
        <end position="11"/>
    </location>
</feature>
<accession>A0A8A1M354</accession>
<evidence type="ECO:0000313" key="3">
    <source>
        <dbReference type="Proteomes" id="UP000663671"/>
    </source>
</evidence>
<feature type="region of interest" description="Disordered" evidence="1">
    <location>
        <begin position="1"/>
        <end position="193"/>
    </location>
</feature>
<dbReference type="OrthoDB" id="5418203at2759"/>
<dbReference type="Proteomes" id="UP000663671">
    <property type="component" value="Chromosome 4"/>
</dbReference>
<feature type="compositionally biased region" description="Low complexity" evidence="1">
    <location>
        <begin position="69"/>
        <end position="86"/>
    </location>
</feature>
<protein>
    <submittedName>
        <fullName evidence="2">Uncharacterized protein</fullName>
    </submittedName>
</protein>
<feature type="compositionally biased region" description="Basic and acidic residues" evidence="1">
    <location>
        <begin position="149"/>
        <end position="187"/>
    </location>
</feature>
<reference evidence="2" key="1">
    <citation type="submission" date="2021-01" db="EMBL/GenBank/DDBJ databases">
        <title>Chromosome-level genome assembly of a human fungal pathogen reveals clustering of transcriptionally co-regulated genes.</title>
        <authorList>
            <person name="Voorhies M."/>
            <person name="Cohen S."/>
            <person name="Shea T.P."/>
            <person name="Petrus S."/>
            <person name="Munoz J.F."/>
            <person name="Poplawski S."/>
            <person name="Goldman W.E."/>
            <person name="Michael T."/>
            <person name="Cuomo C.A."/>
            <person name="Sil A."/>
            <person name="Beyhan S."/>
        </authorList>
    </citation>
    <scope>NUCLEOTIDE SEQUENCE</scope>
    <source>
        <strain evidence="2">WU24</strain>
    </source>
</reference>
<dbReference type="AlphaFoldDB" id="A0A8A1M354"/>
<gene>
    <name evidence="2" type="ORF">I7I51_05230</name>
</gene>
<feature type="compositionally biased region" description="Polar residues" evidence="1">
    <location>
        <begin position="12"/>
        <end position="24"/>
    </location>
</feature>
<dbReference type="VEuPathDB" id="FungiDB:I7I51_05230"/>